<feature type="domain" description="SKP1 component POZ" evidence="6">
    <location>
        <begin position="109"/>
        <end position="176"/>
    </location>
</feature>
<dbReference type="InterPro" id="IPR016072">
    <property type="entry name" value="Skp1_comp_dimer"/>
</dbReference>
<feature type="signal peptide" evidence="4">
    <location>
        <begin position="1"/>
        <end position="28"/>
    </location>
</feature>
<dbReference type="SUPFAM" id="SSF54695">
    <property type="entry name" value="POZ domain"/>
    <property type="match status" value="1"/>
</dbReference>
<organism evidence="7 8">
    <name type="scientific">Heterodera schachtii</name>
    <name type="common">Sugarbeet cyst nematode worm</name>
    <name type="synonym">Tylenchus schachtii</name>
    <dbReference type="NCBI Taxonomy" id="97005"/>
    <lineage>
        <taxon>Eukaryota</taxon>
        <taxon>Metazoa</taxon>
        <taxon>Ecdysozoa</taxon>
        <taxon>Nematoda</taxon>
        <taxon>Chromadorea</taxon>
        <taxon>Rhabditida</taxon>
        <taxon>Tylenchina</taxon>
        <taxon>Tylenchomorpha</taxon>
        <taxon>Tylenchoidea</taxon>
        <taxon>Heteroderidae</taxon>
        <taxon>Heteroderinae</taxon>
        <taxon>Heterodera</taxon>
    </lineage>
</organism>
<dbReference type="PANTHER" id="PTHR11165">
    <property type="entry name" value="SKP1"/>
    <property type="match status" value="1"/>
</dbReference>
<feature type="chain" id="PRO_5044876913" evidence="4">
    <location>
        <begin position="29"/>
        <end position="369"/>
    </location>
</feature>
<keyword evidence="8" id="KW-1185">Reference proteome</keyword>
<evidence type="ECO:0000313" key="7">
    <source>
        <dbReference type="EMBL" id="KAL3081562.1"/>
    </source>
</evidence>
<name>A0ABD2INC0_HETSC</name>
<feature type="compositionally biased region" description="Low complexity" evidence="3">
    <location>
        <begin position="347"/>
        <end position="360"/>
    </location>
</feature>
<reference evidence="7 8" key="1">
    <citation type="submission" date="2024-10" db="EMBL/GenBank/DDBJ databases">
        <authorList>
            <person name="Kim D."/>
        </authorList>
    </citation>
    <scope>NUCLEOTIDE SEQUENCE [LARGE SCALE GENOMIC DNA]</scope>
    <source>
        <strain evidence="7">Taebaek</strain>
    </source>
</reference>
<feature type="domain" description="SKP1 component dimerisation" evidence="5">
    <location>
        <begin position="274"/>
        <end position="308"/>
    </location>
</feature>
<evidence type="ECO:0000259" key="5">
    <source>
        <dbReference type="Pfam" id="PF01466"/>
    </source>
</evidence>
<dbReference type="SUPFAM" id="SSF81382">
    <property type="entry name" value="Skp1 dimerisation domain-like"/>
    <property type="match status" value="1"/>
</dbReference>
<evidence type="ECO:0000256" key="2">
    <source>
        <dbReference type="ARBA" id="ARBA00022786"/>
    </source>
</evidence>
<evidence type="ECO:0000259" key="6">
    <source>
        <dbReference type="Pfam" id="PF03931"/>
    </source>
</evidence>
<evidence type="ECO:0000256" key="3">
    <source>
        <dbReference type="SAM" id="MobiDB-lite"/>
    </source>
</evidence>
<evidence type="ECO:0000256" key="4">
    <source>
        <dbReference type="SAM" id="SignalP"/>
    </source>
</evidence>
<dbReference type="InterPro" id="IPR036296">
    <property type="entry name" value="SKP1-like_dim_sf"/>
</dbReference>
<dbReference type="Proteomes" id="UP001620645">
    <property type="component" value="Unassembled WGS sequence"/>
</dbReference>
<comment type="similarity">
    <text evidence="1">Belongs to the SKP1 family.</text>
</comment>
<keyword evidence="4" id="KW-0732">Signal</keyword>
<dbReference type="InterPro" id="IPR011333">
    <property type="entry name" value="SKP1/BTB/POZ_sf"/>
</dbReference>
<dbReference type="Pfam" id="PF01466">
    <property type="entry name" value="Skp1"/>
    <property type="match status" value="1"/>
</dbReference>
<dbReference type="InterPro" id="IPR016073">
    <property type="entry name" value="Skp1_comp_POZ"/>
</dbReference>
<gene>
    <name evidence="7" type="ORF">niasHS_011440</name>
</gene>
<accession>A0ABD2INC0</accession>
<dbReference type="Pfam" id="PF03931">
    <property type="entry name" value="Skp1_POZ"/>
    <property type="match status" value="1"/>
</dbReference>
<feature type="compositionally biased region" description="Basic and acidic residues" evidence="3">
    <location>
        <begin position="285"/>
        <end position="305"/>
    </location>
</feature>
<dbReference type="InterPro" id="IPR016897">
    <property type="entry name" value="SKP1"/>
</dbReference>
<feature type="region of interest" description="Disordered" evidence="3">
    <location>
        <begin position="285"/>
        <end position="369"/>
    </location>
</feature>
<dbReference type="SMART" id="SM00512">
    <property type="entry name" value="Skp1"/>
    <property type="match status" value="1"/>
</dbReference>
<feature type="compositionally biased region" description="Basic and acidic residues" evidence="3">
    <location>
        <begin position="315"/>
        <end position="346"/>
    </location>
</feature>
<feature type="region of interest" description="Disordered" evidence="3">
    <location>
        <begin position="194"/>
        <end position="221"/>
    </location>
</feature>
<sequence length="369" mass="42811">MQTHQIHSSSSPTVNIMLRIVLLNSILALFGDCMDMGKRKAGGISINEPSEYGIKDKEFIAKRIKGKEKLGEISVMDTIEHIAQMDIAQDKDKMDICVKPKHTEQETPTISLKCADDVEVEVELDRNIFRFSTTLDTMMEDLEMYNAEGKKQKLPVSNVSSTVMRKVIEWCEHHRNDPSIEPIYEEIDLDVPTGKDAEASTSNVQEGEVAEESASKAKPKEPANIEKRLVFPSWDDKFLDKEWPELAEIILAANYLNIKLLLTFATTMVYNKWVKGKRPEEIRKTFGVEEPYPPEHPEWKRVEKENEWEESDEEREARHAKEREEEEERERKEEQKNKEKLAEGLRQEQLQQQNQQQEHQLGQEHDEGH</sequence>
<proteinExistence type="inferred from homology"/>
<comment type="caution">
    <text evidence="7">The sequence shown here is derived from an EMBL/GenBank/DDBJ whole genome shotgun (WGS) entry which is preliminary data.</text>
</comment>
<evidence type="ECO:0000313" key="8">
    <source>
        <dbReference type="Proteomes" id="UP001620645"/>
    </source>
</evidence>
<evidence type="ECO:0000256" key="1">
    <source>
        <dbReference type="ARBA" id="ARBA00009993"/>
    </source>
</evidence>
<dbReference type="Gene3D" id="3.30.710.10">
    <property type="entry name" value="Potassium Channel Kv1.1, Chain A"/>
    <property type="match status" value="1"/>
</dbReference>
<dbReference type="EMBL" id="JBICCN010000269">
    <property type="protein sequence ID" value="KAL3081562.1"/>
    <property type="molecule type" value="Genomic_DNA"/>
</dbReference>
<keyword evidence="2" id="KW-0833">Ubl conjugation pathway</keyword>
<protein>
    <submittedName>
        <fullName evidence="7">Uncharacterized protein</fullName>
    </submittedName>
</protein>
<dbReference type="InterPro" id="IPR001232">
    <property type="entry name" value="SKP1-like"/>
</dbReference>
<dbReference type="AlphaFoldDB" id="A0ABD2INC0"/>